<sequence>MHGVPGIEFAGLHLRPADAFAVNAGIARLQTGNDTTGQQVARRLAGHHADPRAHGRMMPRDATSRNSSSVCRCSAA</sequence>
<feature type="compositionally biased region" description="Basic and acidic residues" evidence="1">
    <location>
        <begin position="47"/>
        <end position="63"/>
    </location>
</feature>
<feature type="compositionally biased region" description="Polar residues" evidence="1">
    <location>
        <begin position="64"/>
        <end position="76"/>
    </location>
</feature>
<name>A0A9P6XKW8_RHIOR</name>
<evidence type="ECO:0000313" key="3">
    <source>
        <dbReference type="Proteomes" id="UP000717996"/>
    </source>
</evidence>
<proteinExistence type="predicted"/>
<dbReference type="AlphaFoldDB" id="A0A9P6XKW8"/>
<organism evidence="2 3">
    <name type="scientific">Rhizopus oryzae</name>
    <name type="common">Mucormycosis agent</name>
    <name type="synonym">Rhizopus arrhizus var. delemar</name>
    <dbReference type="NCBI Taxonomy" id="64495"/>
    <lineage>
        <taxon>Eukaryota</taxon>
        <taxon>Fungi</taxon>
        <taxon>Fungi incertae sedis</taxon>
        <taxon>Mucoromycota</taxon>
        <taxon>Mucoromycotina</taxon>
        <taxon>Mucoromycetes</taxon>
        <taxon>Mucorales</taxon>
        <taxon>Mucorineae</taxon>
        <taxon>Rhizopodaceae</taxon>
        <taxon>Rhizopus</taxon>
    </lineage>
</organism>
<dbReference type="EMBL" id="JAANIT010016360">
    <property type="protein sequence ID" value="KAG1520337.1"/>
    <property type="molecule type" value="Genomic_DNA"/>
</dbReference>
<dbReference type="Proteomes" id="UP000717996">
    <property type="component" value="Unassembled WGS sequence"/>
</dbReference>
<evidence type="ECO:0000313" key="2">
    <source>
        <dbReference type="EMBL" id="KAG1520337.1"/>
    </source>
</evidence>
<gene>
    <name evidence="2" type="ORF">G6F51_014740</name>
</gene>
<accession>A0A9P6XKW8</accession>
<feature type="compositionally biased region" description="Polar residues" evidence="1">
    <location>
        <begin position="30"/>
        <end position="39"/>
    </location>
</feature>
<feature type="region of interest" description="Disordered" evidence="1">
    <location>
        <begin position="30"/>
        <end position="76"/>
    </location>
</feature>
<reference evidence="2" key="1">
    <citation type="journal article" date="2020" name="Microb. Genom.">
        <title>Genetic diversity of clinical and environmental Mucorales isolates obtained from an investigation of mucormycosis cases among solid organ transplant recipients.</title>
        <authorList>
            <person name="Nguyen M.H."/>
            <person name="Kaul D."/>
            <person name="Muto C."/>
            <person name="Cheng S.J."/>
            <person name="Richter R.A."/>
            <person name="Bruno V.M."/>
            <person name="Liu G."/>
            <person name="Beyhan S."/>
            <person name="Sundermann A.J."/>
            <person name="Mounaud S."/>
            <person name="Pasculle A.W."/>
            <person name="Nierman W.C."/>
            <person name="Driscoll E."/>
            <person name="Cumbie R."/>
            <person name="Clancy C.J."/>
            <person name="Dupont C.L."/>
        </authorList>
    </citation>
    <scope>NUCLEOTIDE SEQUENCE</scope>
    <source>
        <strain evidence="2">GL16</strain>
    </source>
</reference>
<evidence type="ECO:0000256" key="1">
    <source>
        <dbReference type="SAM" id="MobiDB-lite"/>
    </source>
</evidence>
<protein>
    <submittedName>
        <fullName evidence="2">Uncharacterized protein</fullName>
    </submittedName>
</protein>
<comment type="caution">
    <text evidence="2">The sequence shown here is derived from an EMBL/GenBank/DDBJ whole genome shotgun (WGS) entry which is preliminary data.</text>
</comment>